<keyword evidence="1" id="KW-0472">Membrane</keyword>
<sequence length="94" mass="10575">MLYIRIFMGIFILMLLLTSWYLWHRRNGAFLVFDVAGNPGLHTLLTACSIALLAVSIIGIILLFMPNKYLNLITLFLGSGVIFAFALLLSQNQQ</sequence>
<organism evidence="2 3">
    <name type="scientific">Lactobacillus equicursoris</name>
    <dbReference type="NCBI Taxonomy" id="420645"/>
    <lineage>
        <taxon>Bacteria</taxon>
        <taxon>Bacillati</taxon>
        <taxon>Bacillota</taxon>
        <taxon>Bacilli</taxon>
        <taxon>Lactobacillales</taxon>
        <taxon>Lactobacillaceae</taxon>
        <taxon>Lactobacillus</taxon>
    </lineage>
</organism>
<feature type="transmembrane region" description="Helical" evidence="1">
    <location>
        <begin position="70"/>
        <end position="89"/>
    </location>
</feature>
<protein>
    <submittedName>
        <fullName evidence="2">Uncharacterized protein</fullName>
    </submittedName>
</protein>
<proteinExistence type="predicted"/>
<evidence type="ECO:0000313" key="3">
    <source>
        <dbReference type="Proteomes" id="UP000452141"/>
    </source>
</evidence>
<dbReference type="AlphaFoldDB" id="A0A844FLM1"/>
<evidence type="ECO:0000313" key="2">
    <source>
        <dbReference type="EMBL" id="MST79454.1"/>
    </source>
</evidence>
<dbReference type="Proteomes" id="UP000452141">
    <property type="component" value="Unassembled WGS sequence"/>
</dbReference>
<reference evidence="2 3" key="1">
    <citation type="submission" date="2019-08" db="EMBL/GenBank/DDBJ databases">
        <title>In-depth cultivation of the pig gut microbiome towards novel bacterial diversity and tailored functional studies.</title>
        <authorList>
            <person name="Wylensek D."/>
            <person name="Hitch T.C.A."/>
            <person name="Clavel T."/>
        </authorList>
    </citation>
    <scope>NUCLEOTIDE SEQUENCE [LARGE SCALE GENOMIC DNA]</scope>
    <source>
        <strain evidence="2 3">WCA-470BD-2E</strain>
    </source>
</reference>
<gene>
    <name evidence="2" type="ORF">FYJ61_02945</name>
</gene>
<dbReference type="RefSeq" id="WP_009558520.1">
    <property type="nucleotide sequence ID" value="NZ_JAQYBB010000128.1"/>
</dbReference>
<evidence type="ECO:0000256" key="1">
    <source>
        <dbReference type="SAM" id="Phobius"/>
    </source>
</evidence>
<keyword evidence="1" id="KW-0812">Transmembrane</keyword>
<name>A0A844FLM1_9LACO</name>
<dbReference type="EMBL" id="VUMW01000005">
    <property type="protein sequence ID" value="MST79454.1"/>
    <property type="molecule type" value="Genomic_DNA"/>
</dbReference>
<comment type="caution">
    <text evidence="2">The sequence shown here is derived from an EMBL/GenBank/DDBJ whole genome shotgun (WGS) entry which is preliminary data.</text>
</comment>
<keyword evidence="1" id="KW-1133">Transmembrane helix</keyword>
<feature type="transmembrane region" description="Helical" evidence="1">
    <location>
        <begin position="6"/>
        <end position="23"/>
    </location>
</feature>
<accession>A0A844FLM1</accession>
<feature type="transmembrane region" description="Helical" evidence="1">
    <location>
        <begin position="44"/>
        <end position="64"/>
    </location>
</feature>